<accession>A0A653K644</accession>
<dbReference type="AlphaFoldDB" id="A0A653K644"/>
<evidence type="ECO:0000313" key="1">
    <source>
        <dbReference type="EMBL" id="VXA55420.1"/>
    </source>
</evidence>
<sequence length="254" mass="29543">MICIYCGQESIGQNITKEHVIPQWIIKKLDLKFYKLSLLPISRELKVFDARTPVINTLTHKICSKCNNGWLSEIDNSCIELLDYMIDGKDIYEIMDSENLKKLFNLIYKIFLNYLAIGPNSFKEKNISEYQEYFKYKFPPSDVNLFFCKILASDGKFCISSLGLWPLVHENQFDYKNDGFGFKFYIQLGEVAFVLCKVSDTLVSIDYDDYLLSPIIIQNSTRNNLFHIMEVCPKPFVDTPANSILLNALRLRLY</sequence>
<dbReference type="Proteomes" id="UP000430404">
    <property type="component" value="Unassembled WGS sequence"/>
</dbReference>
<proteinExistence type="predicted"/>
<protein>
    <recommendedName>
        <fullName evidence="3">HNH endonuclease 5 domain-containing protein</fullName>
    </recommendedName>
</protein>
<name>A0A653K644_9GAMM</name>
<evidence type="ECO:0000313" key="2">
    <source>
        <dbReference type="Proteomes" id="UP000430404"/>
    </source>
</evidence>
<dbReference type="RefSeq" id="WP_159725091.1">
    <property type="nucleotide sequence ID" value="NZ_LR732744.1"/>
</dbReference>
<organism evidence="1 2">
    <name type="scientific">Acinetobacter proteolyticus</name>
    <dbReference type="NCBI Taxonomy" id="1776741"/>
    <lineage>
        <taxon>Bacteria</taxon>
        <taxon>Pseudomonadati</taxon>
        <taxon>Pseudomonadota</taxon>
        <taxon>Gammaproteobacteria</taxon>
        <taxon>Moraxellales</taxon>
        <taxon>Moraxellaceae</taxon>
        <taxon>Acinetobacter</taxon>
    </lineage>
</organism>
<dbReference type="EMBL" id="CABWKZ010000014">
    <property type="protein sequence ID" value="VXA55420.1"/>
    <property type="molecule type" value="Genomic_DNA"/>
</dbReference>
<gene>
    <name evidence="1" type="ORF">ACI8B_210210</name>
</gene>
<reference evidence="1 2" key="1">
    <citation type="submission" date="2019-10" db="EMBL/GenBank/DDBJ databases">
        <authorList>
            <person name="Karimi E."/>
        </authorList>
    </citation>
    <scope>NUCLEOTIDE SEQUENCE [LARGE SCALE GENOMIC DNA]</scope>
    <source>
        <strain evidence="1">Acinetobacter sp. 8BE</strain>
    </source>
</reference>
<evidence type="ECO:0008006" key="3">
    <source>
        <dbReference type="Google" id="ProtNLM"/>
    </source>
</evidence>